<organism evidence="2">
    <name type="scientific">Arion vulgaris</name>
    <dbReference type="NCBI Taxonomy" id="1028688"/>
    <lineage>
        <taxon>Eukaryota</taxon>
        <taxon>Metazoa</taxon>
        <taxon>Spiralia</taxon>
        <taxon>Lophotrochozoa</taxon>
        <taxon>Mollusca</taxon>
        <taxon>Gastropoda</taxon>
        <taxon>Heterobranchia</taxon>
        <taxon>Euthyneura</taxon>
        <taxon>Panpulmonata</taxon>
        <taxon>Eupulmonata</taxon>
        <taxon>Stylommatophora</taxon>
        <taxon>Helicina</taxon>
        <taxon>Arionoidea</taxon>
        <taxon>Arionidae</taxon>
        <taxon>Arion</taxon>
    </lineage>
</organism>
<dbReference type="AlphaFoldDB" id="A0A0B6XYT5"/>
<feature type="transmembrane region" description="Helical" evidence="1">
    <location>
        <begin position="12"/>
        <end position="38"/>
    </location>
</feature>
<gene>
    <name evidence="2" type="primary">ORF6248</name>
</gene>
<keyword evidence="1" id="KW-1133">Transmembrane helix</keyword>
<keyword evidence="1" id="KW-0472">Membrane</keyword>
<evidence type="ECO:0000256" key="1">
    <source>
        <dbReference type="SAM" id="Phobius"/>
    </source>
</evidence>
<evidence type="ECO:0000313" key="2">
    <source>
        <dbReference type="EMBL" id="CEK49059.1"/>
    </source>
</evidence>
<dbReference type="EMBL" id="HACG01002194">
    <property type="protein sequence ID" value="CEK49059.1"/>
    <property type="molecule type" value="Transcribed_RNA"/>
</dbReference>
<reference evidence="2" key="1">
    <citation type="submission" date="2014-12" db="EMBL/GenBank/DDBJ databases">
        <title>Insight into the proteome of Arion vulgaris.</title>
        <authorList>
            <person name="Aradska J."/>
            <person name="Bulat T."/>
            <person name="Smidak R."/>
            <person name="Sarate P."/>
            <person name="Gangsoo J."/>
            <person name="Sialana F."/>
            <person name="Bilban M."/>
            <person name="Lubec G."/>
        </authorList>
    </citation>
    <scope>NUCLEOTIDE SEQUENCE</scope>
    <source>
        <tissue evidence="2">Skin</tissue>
    </source>
</reference>
<name>A0A0B6XYT5_9EUPU</name>
<sequence length="81" mass="9584">MFLPHHEGRSYHTAAIATLFTEMFFATACITFCLFVVITRNCSHATNPSGYTHTIYLIKCFSQTWKHFMQVWNFPYRWIKA</sequence>
<protein>
    <submittedName>
        <fullName evidence="2">Uncharacterized protein</fullName>
    </submittedName>
</protein>
<keyword evidence="1" id="KW-0812">Transmembrane</keyword>
<accession>A0A0B6XYT5</accession>
<proteinExistence type="predicted"/>